<dbReference type="EMBL" id="KY307859">
    <property type="protein sequence ID" value="APT35442.1"/>
    <property type="molecule type" value="Genomic_DNA"/>
</dbReference>
<dbReference type="EMBL" id="KF938576">
    <property type="protein sequence ID" value="AIF30082.1"/>
    <property type="molecule type" value="Genomic_DNA"/>
</dbReference>
<evidence type="ECO:0000313" key="5">
    <source>
        <dbReference type="EMBL" id="AIF30034.1"/>
    </source>
</evidence>
<dbReference type="Proteomes" id="UP000320774">
    <property type="component" value="Segment"/>
</dbReference>
<proteinExistence type="predicted"/>
<reference evidence="6" key="2">
    <citation type="submission" date="2016-12" db="EMBL/GenBank/DDBJ databases">
        <title>A human adenovirus species B subtype 21a associated with severe pneumonia.</title>
        <authorList>
            <person name="Hage E."/>
            <person name="Heim A."/>
        </authorList>
    </citation>
    <scope>NUCLEOTIDE SEQUENCE [LARGE SCALE GENOMIC DNA]</scope>
    <source>
        <strain evidence="6">LRTI-7</strain>
        <strain evidence="7">LRTI-9</strain>
    </source>
</reference>
<dbReference type="Proteomes" id="UP000318568">
    <property type="component" value="Segment"/>
</dbReference>
<dbReference type="EMBL" id="KF938575">
    <property type="protein sequence ID" value="AIF30034.1"/>
    <property type="molecule type" value="Genomic_DNA"/>
</dbReference>
<dbReference type="Gene3D" id="3.30.70.2870">
    <property type="entry name" value="Mastadenovirus E4 ORF3"/>
    <property type="match status" value="1"/>
</dbReference>
<gene>
    <name evidence="3" type="primary">E4</name>
</gene>
<evidence type="ECO:0000313" key="8">
    <source>
        <dbReference type="EMBL" id="QIE08157.1"/>
    </source>
</evidence>
<dbReference type="Proteomes" id="UP000501350">
    <property type="component" value="Segment"/>
</dbReference>
<evidence type="ECO:0000313" key="1">
    <source>
        <dbReference type="EMBL" id="AIF29698.1"/>
    </source>
</evidence>
<sequence>MRVCLRMVVEGALRDLFVMCGLDLPQELTRIIQGWKAENYMGMVQECNMMFEELENAPSFGILLFLDVRVEALLEATVEHLENRISFDLAVLFHQHSGGDRCHLRDLQFEVLRDRLE</sequence>
<evidence type="ECO:0000313" key="3">
    <source>
        <dbReference type="EMBL" id="AIF29938.1"/>
    </source>
</evidence>
<dbReference type="EMBL" id="KF802425">
    <property type="protein sequence ID" value="AIF29938.1"/>
    <property type="molecule type" value="Genomic_DNA"/>
</dbReference>
<protein>
    <submittedName>
        <fullName evidence="3">13.6 kDa protein</fullName>
    </submittedName>
</protein>
<dbReference type="EMBL" id="KY307857">
    <property type="protein sequence ID" value="APT35346.1"/>
    <property type="molecule type" value="Genomic_DNA"/>
</dbReference>
<evidence type="ECO:0000313" key="6">
    <source>
        <dbReference type="EMBL" id="APT35346.1"/>
    </source>
</evidence>
<dbReference type="Proteomes" id="UP000154105">
    <property type="component" value="Segment"/>
</dbReference>
<accession>A0A075IL93</accession>
<dbReference type="EMBL" id="MN686206">
    <property type="protein sequence ID" value="QIE08157.1"/>
    <property type="molecule type" value="Genomic_DNA"/>
</dbReference>
<dbReference type="Proteomes" id="UP000145770">
    <property type="component" value="Genome"/>
</dbReference>
<evidence type="ECO:0000313" key="7">
    <source>
        <dbReference type="EMBL" id="APT35442.1"/>
    </source>
</evidence>
<dbReference type="Proteomes" id="UP000179429">
    <property type="component" value="Genome"/>
</dbReference>
<evidence type="ECO:0000313" key="4">
    <source>
        <dbReference type="EMBL" id="AIF29986.1"/>
    </source>
</evidence>
<dbReference type="Proteomes" id="UP000179427">
    <property type="component" value="Segment"/>
</dbReference>
<reference evidence="9 10" key="1">
    <citation type="journal article" date="2014" name="J. Infect.">
        <title>A human adenovirus species B subtype 21a associated with severe pneumonia.</title>
        <authorList>
            <person name="Hage E."/>
            <person name="Huzly D."/>
            <person name="Ganzenmueller T."/>
            <person name="Beck R."/>
            <person name="Schulz T.F."/>
            <person name="Heim A."/>
        </authorList>
    </citation>
    <scope>NUCLEOTIDE SEQUENCE [LARGE SCALE GENOMIC DNA]</scope>
    <source>
        <strain evidence="4">LRTI-2</strain>
        <strain evidence="1">LRTI-3</strain>
        <strain evidence="5">LRTI-4</strain>
        <strain evidence="3">LRTI-5</strain>
        <strain evidence="2">LRTI-6</strain>
    </source>
</reference>
<name>A0A075IL93_9ADEN</name>
<evidence type="ECO:0000313" key="2">
    <source>
        <dbReference type="EMBL" id="AIF29842.1"/>
    </source>
</evidence>
<dbReference type="EMBL" id="KF577597">
    <property type="protein sequence ID" value="AIF29794.1"/>
    <property type="molecule type" value="Genomic_DNA"/>
</dbReference>
<dbReference type="InterPro" id="IPR038368">
    <property type="entry name" value="Mastadenovirus_E4/Orf3_sf"/>
</dbReference>
<dbReference type="EMBL" id="KF577593">
    <property type="protein sequence ID" value="AIF29698.1"/>
    <property type="molecule type" value="Genomic_DNA"/>
</dbReference>
<organism evidence="3 11">
    <name type="scientific">Human adenovirus 21a</name>
    <dbReference type="NCBI Taxonomy" id="1521028"/>
    <lineage>
        <taxon>Viruses</taxon>
        <taxon>Varidnaviria</taxon>
        <taxon>Bamfordvirae</taxon>
        <taxon>Preplasmiviricota</taxon>
        <taxon>Polisuviricotina</taxon>
        <taxon>Pharingeaviricetes</taxon>
        <taxon>Rowavirales</taxon>
        <taxon>Adenoviridae</taxon>
        <taxon>Mastadenovirus</taxon>
        <taxon>Mastadenovirus blackbeardi</taxon>
        <taxon>Human mastadenovirus B</taxon>
    </lineage>
</organism>
<evidence type="ECO:0000313" key="10">
    <source>
        <dbReference type="Proteomes" id="UP000127436"/>
    </source>
</evidence>
<evidence type="ECO:0000313" key="9">
    <source>
        <dbReference type="Proteomes" id="UP000123233"/>
    </source>
</evidence>
<reference evidence="8 12" key="3">
    <citation type="submission" date="2019-11" db="EMBL/GenBank/DDBJ databases">
        <authorList>
            <person name="Ye F."/>
            <person name="Han Y."/>
        </authorList>
    </citation>
    <scope>NUCLEOTIDE SEQUENCE [LARGE SCALE GENOMIC DNA]</scope>
    <source>
        <strain evidence="8">Human/CHN/BB/201903/21</strain>
    </source>
</reference>
<dbReference type="Proteomes" id="UP000157861">
    <property type="component" value="Segment"/>
</dbReference>
<dbReference type="Pfam" id="PF06931">
    <property type="entry name" value="Adeno_E4_ORF3"/>
    <property type="match status" value="1"/>
</dbReference>
<dbReference type="Proteomes" id="UP000127436">
    <property type="component" value="Segment"/>
</dbReference>
<evidence type="ECO:0000313" key="12">
    <source>
        <dbReference type="Proteomes" id="UP000501350"/>
    </source>
</evidence>
<dbReference type="EMBL" id="KF577598">
    <property type="protein sequence ID" value="AIF29842.1"/>
    <property type="molecule type" value="Genomic_DNA"/>
</dbReference>
<evidence type="ECO:0000313" key="11">
    <source>
        <dbReference type="Proteomes" id="UP000145770"/>
    </source>
</evidence>
<dbReference type="InterPro" id="IPR009699">
    <property type="entry name" value="Mastadenovirus_E4/Orf3"/>
</dbReference>
<dbReference type="Proteomes" id="UP000123233">
    <property type="component" value="Segment"/>
</dbReference>
<dbReference type="EMBL" id="KF802426">
    <property type="protein sequence ID" value="AIF29986.1"/>
    <property type="molecule type" value="Genomic_DNA"/>
</dbReference>